<dbReference type="PROSITE" id="PS50093">
    <property type="entry name" value="PKD"/>
    <property type="match status" value="1"/>
</dbReference>
<dbReference type="InterPro" id="IPR022409">
    <property type="entry name" value="PKD/Chitinase_dom"/>
</dbReference>
<dbReference type="Pfam" id="PF18911">
    <property type="entry name" value="PKD_4"/>
    <property type="match status" value="1"/>
</dbReference>
<dbReference type="SUPFAM" id="SSF49299">
    <property type="entry name" value="PKD domain"/>
    <property type="match status" value="1"/>
</dbReference>
<sequence>MEYAYCDKMFTPGQADRMRAAVTSTVGGRNNLWSISNLEEVGAIDNPPLCKTDFVADKQVICAGESINFSDRSYNSVSGWEWNFEGGSPASSTDKNPTIAYNVPGTYQVSLTASQGVNNGNEIKTAFITVLPAGTALPFYEGFEAYETLADTDNKWFVKNSVSNQSFEITETAGHTGSKSVKVNGSLDSYTKTSELISSTIDLSEESIPNVTFSYRYAHRNIPPSTSDLLKIYFSPDCGDNWVHRNPATSSLAPSPMGSESWVPTAADWITVHIPFNTVAYQAYLTENFRFKFTFLSRGGSPLYIDNINLYKGAPSDSLVVLGLDKSEPLSGVALFPNPSDGETRLTFSLESAQTITLSVTDISGKELKRNTIQATAGKNMVLLDHSEFASGLYIMQLETAASKRSIRFIKQ</sequence>
<protein>
    <submittedName>
        <fullName evidence="2">PKD domain protein</fullName>
    </submittedName>
</protein>
<dbReference type="Proteomes" id="UP000054495">
    <property type="component" value="Unassembled WGS sequence"/>
</dbReference>
<evidence type="ECO:0000259" key="1">
    <source>
        <dbReference type="PROSITE" id="PS50093"/>
    </source>
</evidence>
<reference evidence="2 3" key="1">
    <citation type="submission" date="2013-05" db="EMBL/GenBank/DDBJ databases">
        <title>Draft genome of the parasitic nematode Anyclostoma ceylanicum.</title>
        <authorList>
            <person name="Mitreva M."/>
        </authorList>
    </citation>
    <scope>NUCLEOTIDE SEQUENCE [LARGE SCALE GENOMIC DNA]</scope>
</reference>
<name>A0A0D6L539_9BILA</name>
<proteinExistence type="predicted"/>
<dbReference type="SMART" id="SM00089">
    <property type="entry name" value="PKD"/>
    <property type="match status" value="1"/>
</dbReference>
<evidence type="ECO:0000313" key="2">
    <source>
        <dbReference type="EMBL" id="EPB65663.1"/>
    </source>
</evidence>
<dbReference type="InterPro" id="IPR026444">
    <property type="entry name" value="Secre_tail"/>
</dbReference>
<dbReference type="InterPro" id="IPR000601">
    <property type="entry name" value="PKD_dom"/>
</dbReference>
<evidence type="ECO:0000313" key="3">
    <source>
        <dbReference type="Proteomes" id="UP000054495"/>
    </source>
</evidence>
<dbReference type="Gene3D" id="2.60.40.10">
    <property type="entry name" value="Immunoglobulins"/>
    <property type="match status" value="1"/>
</dbReference>
<dbReference type="Gene3D" id="2.60.120.260">
    <property type="entry name" value="Galactose-binding domain-like"/>
    <property type="match status" value="1"/>
</dbReference>
<accession>A0A0D6L539</accession>
<feature type="domain" description="PKD" evidence="1">
    <location>
        <begin position="63"/>
        <end position="135"/>
    </location>
</feature>
<dbReference type="Pfam" id="PF18962">
    <property type="entry name" value="Por_Secre_tail"/>
    <property type="match status" value="1"/>
</dbReference>
<dbReference type="NCBIfam" id="TIGR04183">
    <property type="entry name" value="Por_Secre_tail"/>
    <property type="match status" value="1"/>
</dbReference>
<gene>
    <name evidence="2" type="ORF">ANCCEY_15270</name>
</gene>
<dbReference type="AlphaFoldDB" id="A0A0D6L539"/>
<dbReference type="EMBL" id="KE127462">
    <property type="protein sequence ID" value="EPB65663.1"/>
    <property type="molecule type" value="Genomic_DNA"/>
</dbReference>
<dbReference type="CDD" id="cd00146">
    <property type="entry name" value="PKD"/>
    <property type="match status" value="1"/>
</dbReference>
<dbReference type="InterPro" id="IPR013783">
    <property type="entry name" value="Ig-like_fold"/>
</dbReference>
<keyword evidence="3" id="KW-1185">Reference proteome</keyword>
<dbReference type="InterPro" id="IPR035986">
    <property type="entry name" value="PKD_dom_sf"/>
</dbReference>
<organism evidence="2 3">
    <name type="scientific">Ancylostoma ceylanicum</name>
    <dbReference type="NCBI Taxonomy" id="53326"/>
    <lineage>
        <taxon>Eukaryota</taxon>
        <taxon>Metazoa</taxon>
        <taxon>Ecdysozoa</taxon>
        <taxon>Nematoda</taxon>
        <taxon>Chromadorea</taxon>
        <taxon>Rhabditida</taxon>
        <taxon>Rhabditina</taxon>
        <taxon>Rhabditomorpha</taxon>
        <taxon>Strongyloidea</taxon>
        <taxon>Ancylostomatidae</taxon>
        <taxon>Ancylostomatinae</taxon>
        <taxon>Ancylostoma</taxon>
    </lineage>
</organism>